<comment type="caution">
    <text evidence="2">The sequence shown here is derived from an EMBL/GenBank/DDBJ whole genome shotgun (WGS) entry which is preliminary data.</text>
</comment>
<dbReference type="EMBL" id="JAEFCI010011457">
    <property type="protein sequence ID" value="KAG5456614.1"/>
    <property type="molecule type" value="Genomic_DNA"/>
</dbReference>
<feature type="region of interest" description="Disordered" evidence="1">
    <location>
        <begin position="109"/>
        <end position="144"/>
    </location>
</feature>
<feature type="non-terminal residue" evidence="2">
    <location>
        <position position="1"/>
    </location>
</feature>
<name>A0A8H7ZNJ0_9FUNG</name>
<dbReference type="Proteomes" id="UP000673691">
    <property type="component" value="Unassembled WGS sequence"/>
</dbReference>
<gene>
    <name evidence="2" type="ORF">BJ554DRAFT_3599</name>
</gene>
<evidence type="ECO:0000256" key="1">
    <source>
        <dbReference type="SAM" id="MobiDB-lite"/>
    </source>
</evidence>
<evidence type="ECO:0000313" key="3">
    <source>
        <dbReference type="Proteomes" id="UP000673691"/>
    </source>
</evidence>
<feature type="compositionally biased region" description="Basic and acidic residues" evidence="1">
    <location>
        <begin position="16"/>
        <end position="27"/>
    </location>
</feature>
<sequence length="144" mass="15502">APYEPVHTYPSNQYRKPPDEFAVDQRIRPPVGRRRVGRGGRVFFDRRGDRRHVTASPAAATWRHDDDWSDEEADLDSGSSAGVGAAAAAAAAAGKRYLERLLHSSATPWTAGQPAAASQNPSAFRSGFQSLRPPTANPPPAVKS</sequence>
<keyword evidence="3" id="KW-1185">Reference proteome</keyword>
<proteinExistence type="predicted"/>
<organism evidence="2 3">
    <name type="scientific">Olpidium bornovanus</name>
    <dbReference type="NCBI Taxonomy" id="278681"/>
    <lineage>
        <taxon>Eukaryota</taxon>
        <taxon>Fungi</taxon>
        <taxon>Fungi incertae sedis</taxon>
        <taxon>Olpidiomycota</taxon>
        <taxon>Olpidiomycotina</taxon>
        <taxon>Olpidiomycetes</taxon>
        <taxon>Olpidiales</taxon>
        <taxon>Olpidiaceae</taxon>
        <taxon>Olpidium</taxon>
    </lineage>
</organism>
<evidence type="ECO:0000313" key="2">
    <source>
        <dbReference type="EMBL" id="KAG5456614.1"/>
    </source>
</evidence>
<feature type="region of interest" description="Disordered" evidence="1">
    <location>
        <begin position="1"/>
        <end position="36"/>
    </location>
</feature>
<reference evidence="2 3" key="1">
    <citation type="journal article" name="Sci. Rep.">
        <title>Genome-scale phylogenetic analyses confirm Olpidium as the closest living zoosporic fungus to the non-flagellated, terrestrial fungi.</title>
        <authorList>
            <person name="Chang Y."/>
            <person name="Rochon D."/>
            <person name="Sekimoto S."/>
            <person name="Wang Y."/>
            <person name="Chovatia M."/>
            <person name="Sandor L."/>
            <person name="Salamov A."/>
            <person name="Grigoriev I.V."/>
            <person name="Stajich J.E."/>
            <person name="Spatafora J.W."/>
        </authorList>
    </citation>
    <scope>NUCLEOTIDE SEQUENCE [LARGE SCALE GENOMIC DNA]</scope>
    <source>
        <strain evidence="2">S191</strain>
    </source>
</reference>
<protein>
    <submittedName>
        <fullName evidence="2">Uncharacterized protein</fullName>
    </submittedName>
</protein>
<feature type="compositionally biased region" description="Polar residues" evidence="1">
    <location>
        <begin position="109"/>
        <end position="129"/>
    </location>
</feature>
<accession>A0A8H7ZNJ0</accession>
<dbReference type="AlphaFoldDB" id="A0A8H7ZNJ0"/>
<feature type="compositionally biased region" description="Pro residues" evidence="1">
    <location>
        <begin position="135"/>
        <end position="144"/>
    </location>
</feature>
<feature type="region of interest" description="Disordered" evidence="1">
    <location>
        <begin position="55"/>
        <end position="82"/>
    </location>
</feature>